<evidence type="ECO:0000313" key="1">
    <source>
        <dbReference type="EMBL" id="MDN5213408.1"/>
    </source>
</evidence>
<dbReference type="SUPFAM" id="SSF53649">
    <property type="entry name" value="Alkaline phosphatase-like"/>
    <property type="match status" value="1"/>
</dbReference>
<protein>
    <submittedName>
        <fullName evidence="1">DUF1501 domain-containing protein</fullName>
    </submittedName>
</protein>
<proteinExistence type="predicted"/>
<dbReference type="PANTHER" id="PTHR43737:SF1">
    <property type="entry name" value="DUF1501 DOMAIN-CONTAINING PROTEIN"/>
    <property type="match status" value="1"/>
</dbReference>
<dbReference type="PROSITE" id="PS51318">
    <property type="entry name" value="TAT"/>
    <property type="match status" value="1"/>
</dbReference>
<keyword evidence="2" id="KW-1185">Reference proteome</keyword>
<evidence type="ECO:0000313" key="2">
    <source>
        <dbReference type="Proteomes" id="UP001172083"/>
    </source>
</evidence>
<dbReference type="RefSeq" id="WP_346758748.1">
    <property type="nucleotide sequence ID" value="NZ_JAUJEB010000003.1"/>
</dbReference>
<name>A0ABT8LAU9_9BACT</name>
<dbReference type="InterPro" id="IPR010869">
    <property type="entry name" value="DUF1501"/>
</dbReference>
<dbReference type="InterPro" id="IPR019546">
    <property type="entry name" value="TAT_signal_bac_arc"/>
</dbReference>
<sequence>MDLYNEAQKRKLEFTTRRHFLKKCGTGLGGIALASLFGSDHLLAKSPAQALSNKALPHFLPKAKRVIYMHMAGAPSQLELFDYKPKLKKLHNLDCPKSLLEGKRFAFIQGTPKMLGPQHDFKQYGESGTYISDILPHFSSIVDDVTIIKSMHTDEFNHAPAQLLLQTGSPRAGRPSIGSWVTYGLGSENENLPGYMVLVSGGNNPSAGKNAWGSGFLPSEYQGVQCRNSGDPILYVSNPDGMSRNIRRKSLDAINAINKSQYEEFGDREILSRISQYEMAFKMQISVPDIMDISKEPEKIQEMYGAEPGKASFANNCLLARRLLEQGVRFIQLYHWGWDMHGDNKNNSVNEGLKKKCGEVDQPMTALVKDLKQRGLLDDTLVIWGGEFGRTPMRENRGGRVMDFYGRDHHSEAFSIWMAGGGIKEGLTYGETDEIGYYGIRDRVHVHDLQATILHQLGVDHEKFTYHFQGRDFRLTDVHGHVVKGILS</sequence>
<dbReference type="Proteomes" id="UP001172083">
    <property type="component" value="Unassembled WGS sequence"/>
</dbReference>
<dbReference type="Pfam" id="PF07394">
    <property type="entry name" value="DUF1501"/>
    <property type="match status" value="1"/>
</dbReference>
<dbReference type="InterPro" id="IPR017850">
    <property type="entry name" value="Alkaline_phosphatase_core_sf"/>
</dbReference>
<dbReference type="Gene3D" id="3.40.720.10">
    <property type="entry name" value="Alkaline Phosphatase, subunit A"/>
    <property type="match status" value="1"/>
</dbReference>
<dbReference type="PANTHER" id="PTHR43737">
    <property type="entry name" value="BLL7424 PROTEIN"/>
    <property type="match status" value="1"/>
</dbReference>
<dbReference type="EMBL" id="JAUJEB010000003">
    <property type="protein sequence ID" value="MDN5213408.1"/>
    <property type="molecule type" value="Genomic_DNA"/>
</dbReference>
<comment type="caution">
    <text evidence="1">The sequence shown here is derived from an EMBL/GenBank/DDBJ whole genome shotgun (WGS) entry which is preliminary data.</text>
</comment>
<dbReference type="InterPro" id="IPR006311">
    <property type="entry name" value="TAT_signal"/>
</dbReference>
<organism evidence="1 2">
    <name type="scientific">Agaribacillus aureus</name>
    <dbReference type="NCBI Taxonomy" id="3051825"/>
    <lineage>
        <taxon>Bacteria</taxon>
        <taxon>Pseudomonadati</taxon>
        <taxon>Bacteroidota</taxon>
        <taxon>Cytophagia</taxon>
        <taxon>Cytophagales</taxon>
        <taxon>Splendidivirgaceae</taxon>
        <taxon>Agaribacillus</taxon>
    </lineage>
</organism>
<reference evidence="1" key="1">
    <citation type="submission" date="2023-06" db="EMBL/GenBank/DDBJ databases">
        <title>Genomic of Agaribacillus aureum.</title>
        <authorList>
            <person name="Wang G."/>
        </authorList>
    </citation>
    <scope>NUCLEOTIDE SEQUENCE</scope>
    <source>
        <strain evidence="1">BMA12</strain>
    </source>
</reference>
<gene>
    <name evidence="1" type="ORF">QQ020_15160</name>
</gene>
<accession>A0ABT8LAU9</accession>
<dbReference type="NCBIfam" id="TIGR01409">
    <property type="entry name" value="TAT_signal_seq"/>
    <property type="match status" value="1"/>
</dbReference>